<dbReference type="PATRIC" id="fig|1379739.3.peg.2669"/>
<dbReference type="EMBL" id="JXSU01000007">
    <property type="protein sequence ID" value="KIS24174.1"/>
    <property type="molecule type" value="Genomic_DNA"/>
</dbReference>
<dbReference type="InterPro" id="IPR002684">
    <property type="entry name" value="Biotin_synth/BioAB"/>
</dbReference>
<gene>
    <name evidence="16" type="primary">bioB</name>
    <name evidence="19" type="ORF">N495_11475</name>
</gene>
<dbReference type="PROSITE" id="PS51918">
    <property type="entry name" value="RADICAL_SAM"/>
    <property type="match status" value="1"/>
</dbReference>
<accession>A0A0D1AM27</accession>
<dbReference type="InterPro" id="IPR013785">
    <property type="entry name" value="Aldolase_TIM"/>
</dbReference>
<dbReference type="OrthoDB" id="9786826at2"/>
<comment type="caution">
    <text evidence="19">The sequence shown here is derived from an EMBL/GenBank/DDBJ whole genome shotgun (WGS) entry which is preliminary data.</text>
</comment>
<organism evidence="19 20">
    <name type="scientific">Clostridium botulinum B2 450</name>
    <dbReference type="NCBI Taxonomy" id="1379739"/>
    <lineage>
        <taxon>Bacteria</taxon>
        <taxon>Bacillati</taxon>
        <taxon>Bacillota</taxon>
        <taxon>Clostridia</taxon>
        <taxon>Eubacteriales</taxon>
        <taxon>Clostridiaceae</taxon>
        <taxon>Clostridium</taxon>
    </lineage>
</organism>
<evidence type="ECO:0000256" key="16">
    <source>
        <dbReference type="HAMAP-Rule" id="MF_01694"/>
    </source>
</evidence>
<feature type="binding site" evidence="16 17">
    <location>
        <position position="62"/>
    </location>
    <ligand>
        <name>[4Fe-4S] cluster</name>
        <dbReference type="ChEBI" id="CHEBI:49883"/>
        <note>4Fe-4S-S-AdoMet</note>
    </ligand>
</feature>
<comment type="cofactor">
    <cofactor evidence="16 17">
        <name>[4Fe-4S] cluster</name>
        <dbReference type="ChEBI" id="CHEBI:49883"/>
    </cofactor>
    <text evidence="16 17">Binds 1 [4Fe-4S] cluster. The cluster is coordinated with 3 cysteines and an exchangeable S-adenosyl-L-methionine.</text>
</comment>
<dbReference type="SFLD" id="SFLDG01060">
    <property type="entry name" value="BATS_domain_containing"/>
    <property type="match status" value="1"/>
</dbReference>
<dbReference type="FunFam" id="3.20.20.70:FF:000026">
    <property type="entry name" value="Biotin synthase"/>
    <property type="match status" value="1"/>
</dbReference>
<dbReference type="GO" id="GO:0051539">
    <property type="term" value="F:4 iron, 4 sulfur cluster binding"/>
    <property type="evidence" value="ECO:0007669"/>
    <property type="project" value="UniProtKB-KW"/>
</dbReference>
<comment type="similarity">
    <text evidence="2 16">Belongs to the radical SAM superfamily. Biotin synthase family.</text>
</comment>
<dbReference type="SFLD" id="SFLDG01278">
    <property type="entry name" value="biotin_synthase_like"/>
    <property type="match status" value="1"/>
</dbReference>
<evidence type="ECO:0000256" key="3">
    <source>
        <dbReference type="ARBA" id="ARBA00011738"/>
    </source>
</evidence>
<dbReference type="HOGENOM" id="CLU_033172_2_1_9"/>
<comment type="cofactor">
    <cofactor evidence="16">
        <name>[2Fe-2S] cluster</name>
        <dbReference type="ChEBI" id="CHEBI:190135"/>
    </cofactor>
    <text evidence="16">Binds 1 [2Fe-2S] cluster. The cluster is coordinated with 3 cysteines and 1 arginine.</text>
</comment>
<dbReference type="Gene3D" id="3.20.20.70">
    <property type="entry name" value="Aldolase class I"/>
    <property type="match status" value="1"/>
</dbReference>
<evidence type="ECO:0000256" key="10">
    <source>
        <dbReference type="ARBA" id="ARBA00022756"/>
    </source>
</evidence>
<evidence type="ECO:0000256" key="1">
    <source>
        <dbReference type="ARBA" id="ARBA00004942"/>
    </source>
</evidence>
<dbReference type="RefSeq" id="WP_043032124.1">
    <property type="nucleotide sequence ID" value="NZ_JXSU01000007.1"/>
</dbReference>
<comment type="subunit">
    <text evidence="3 16">Homodimer.</text>
</comment>
<evidence type="ECO:0000256" key="9">
    <source>
        <dbReference type="ARBA" id="ARBA00022723"/>
    </source>
</evidence>
<dbReference type="SMART" id="SM00729">
    <property type="entry name" value="Elp3"/>
    <property type="match status" value="1"/>
</dbReference>
<evidence type="ECO:0000256" key="17">
    <source>
        <dbReference type="PIRSR" id="PIRSR001619-1"/>
    </source>
</evidence>
<dbReference type="InterPro" id="IPR024177">
    <property type="entry name" value="Biotin_synthase"/>
</dbReference>
<keyword evidence="8 16" id="KW-0001">2Fe-2S</keyword>
<dbReference type="SUPFAM" id="SSF102114">
    <property type="entry name" value="Radical SAM enzymes"/>
    <property type="match status" value="1"/>
</dbReference>
<evidence type="ECO:0000256" key="6">
    <source>
        <dbReference type="ARBA" id="ARBA00022679"/>
    </source>
</evidence>
<dbReference type="SMART" id="SM00876">
    <property type="entry name" value="BATS"/>
    <property type="match status" value="1"/>
</dbReference>
<evidence type="ECO:0000256" key="15">
    <source>
        <dbReference type="ARBA" id="ARBA00070199"/>
    </source>
</evidence>
<feature type="domain" description="Radical SAM core" evidence="18">
    <location>
        <begin position="44"/>
        <end position="273"/>
    </location>
</feature>
<dbReference type="InterPro" id="IPR007197">
    <property type="entry name" value="rSAM"/>
</dbReference>
<dbReference type="GO" id="GO:0051537">
    <property type="term" value="F:2 iron, 2 sulfur cluster binding"/>
    <property type="evidence" value="ECO:0007669"/>
    <property type="project" value="UniProtKB-KW"/>
</dbReference>
<evidence type="ECO:0000313" key="20">
    <source>
        <dbReference type="Proteomes" id="UP000032250"/>
    </source>
</evidence>
<keyword evidence="10 16" id="KW-0093">Biotin biosynthesis</keyword>
<evidence type="ECO:0000256" key="2">
    <source>
        <dbReference type="ARBA" id="ARBA00010765"/>
    </source>
</evidence>
<dbReference type="InterPro" id="IPR058240">
    <property type="entry name" value="rSAM_sf"/>
</dbReference>
<dbReference type="InterPro" id="IPR006638">
    <property type="entry name" value="Elp3/MiaA/NifB-like_rSAM"/>
</dbReference>
<feature type="binding site" evidence="16 17">
    <location>
        <position position="198"/>
    </location>
    <ligand>
        <name>[2Fe-2S] cluster</name>
        <dbReference type="ChEBI" id="CHEBI:190135"/>
    </ligand>
</feature>
<evidence type="ECO:0000256" key="13">
    <source>
        <dbReference type="ARBA" id="ARBA00051157"/>
    </source>
</evidence>
<evidence type="ECO:0000256" key="8">
    <source>
        <dbReference type="ARBA" id="ARBA00022714"/>
    </source>
</evidence>
<keyword evidence="6 16" id="KW-0808">Transferase</keyword>
<dbReference type="Pfam" id="PF04055">
    <property type="entry name" value="Radical_SAM"/>
    <property type="match status" value="1"/>
</dbReference>
<dbReference type="EC" id="2.8.1.6" evidence="4 16"/>
<dbReference type="Pfam" id="PF06968">
    <property type="entry name" value="BATS"/>
    <property type="match status" value="1"/>
</dbReference>
<evidence type="ECO:0000256" key="14">
    <source>
        <dbReference type="ARBA" id="ARBA00057568"/>
    </source>
</evidence>
<comment type="function">
    <text evidence="14 16">Catalyzes the conversion of dethiobiotin (DTB) to biotin by the insertion of a sulfur atom into dethiobiotin via a radical-based mechanism.</text>
</comment>
<feature type="binding site" evidence="16 17">
    <location>
        <position position="66"/>
    </location>
    <ligand>
        <name>[4Fe-4S] cluster</name>
        <dbReference type="ChEBI" id="CHEBI:49883"/>
        <note>4Fe-4S-S-AdoMet</note>
    </ligand>
</feature>
<feature type="binding site" evidence="16 17">
    <location>
        <position position="69"/>
    </location>
    <ligand>
        <name>[4Fe-4S] cluster</name>
        <dbReference type="ChEBI" id="CHEBI:49883"/>
        <note>4Fe-4S-S-AdoMet</note>
    </ligand>
</feature>
<keyword evidence="9 16" id="KW-0479">Metal-binding</keyword>
<dbReference type="PANTHER" id="PTHR22976">
    <property type="entry name" value="BIOTIN SYNTHASE"/>
    <property type="match status" value="1"/>
</dbReference>
<dbReference type="InterPro" id="IPR010722">
    <property type="entry name" value="BATS_dom"/>
</dbReference>
<reference evidence="19 20" key="1">
    <citation type="submission" date="2014-06" db="EMBL/GenBank/DDBJ databases">
        <title>Genome characterization of distinct group I Clostridium botulinum lineages.</title>
        <authorList>
            <person name="Giordani F."/>
            <person name="Anselmo A."/>
            <person name="Fillo S."/>
            <person name="Palozzi A.M."/>
            <person name="Fortunato A."/>
            <person name="Gentile B."/>
            <person name="Ciammaruconi A."/>
            <person name="Anniballi F."/>
            <person name="De Medici D."/>
            <person name="Lista F."/>
        </authorList>
    </citation>
    <scope>NUCLEOTIDE SEQUENCE [LARGE SCALE GENOMIC DNA]</scope>
    <source>
        <strain evidence="19 20">B2 450</strain>
    </source>
</reference>
<feature type="binding site" evidence="16 17">
    <location>
        <position position="106"/>
    </location>
    <ligand>
        <name>[2Fe-2S] cluster</name>
        <dbReference type="ChEBI" id="CHEBI:190135"/>
    </ligand>
</feature>
<evidence type="ECO:0000256" key="4">
    <source>
        <dbReference type="ARBA" id="ARBA00012236"/>
    </source>
</evidence>
<evidence type="ECO:0000259" key="18">
    <source>
        <dbReference type="PROSITE" id="PS51918"/>
    </source>
</evidence>
<dbReference type="GO" id="GO:0004076">
    <property type="term" value="F:biotin synthase activity"/>
    <property type="evidence" value="ECO:0007669"/>
    <property type="project" value="UniProtKB-UniRule"/>
</dbReference>
<dbReference type="PANTHER" id="PTHR22976:SF2">
    <property type="entry name" value="BIOTIN SYNTHASE, MITOCHONDRIAL"/>
    <property type="match status" value="1"/>
</dbReference>
<comment type="catalytic activity">
    <reaction evidence="13 16">
        <text>(4R,5S)-dethiobiotin + (sulfur carrier)-SH + 2 reduced [2Fe-2S]-[ferredoxin] + 2 S-adenosyl-L-methionine = (sulfur carrier)-H + biotin + 2 5'-deoxyadenosine + 2 L-methionine + 2 oxidized [2Fe-2S]-[ferredoxin]</text>
        <dbReference type="Rhea" id="RHEA:22060"/>
        <dbReference type="Rhea" id="RHEA-COMP:10000"/>
        <dbReference type="Rhea" id="RHEA-COMP:10001"/>
        <dbReference type="Rhea" id="RHEA-COMP:14737"/>
        <dbReference type="Rhea" id="RHEA-COMP:14739"/>
        <dbReference type="ChEBI" id="CHEBI:17319"/>
        <dbReference type="ChEBI" id="CHEBI:29917"/>
        <dbReference type="ChEBI" id="CHEBI:33737"/>
        <dbReference type="ChEBI" id="CHEBI:33738"/>
        <dbReference type="ChEBI" id="CHEBI:57586"/>
        <dbReference type="ChEBI" id="CHEBI:57844"/>
        <dbReference type="ChEBI" id="CHEBI:59789"/>
        <dbReference type="ChEBI" id="CHEBI:64428"/>
        <dbReference type="ChEBI" id="CHEBI:149473"/>
        <dbReference type="EC" id="2.8.1.6"/>
    </reaction>
</comment>
<proteinExistence type="inferred from homology"/>
<keyword evidence="11 16" id="KW-0408">Iron</keyword>
<dbReference type="GO" id="GO:0005506">
    <property type="term" value="F:iron ion binding"/>
    <property type="evidence" value="ECO:0007669"/>
    <property type="project" value="UniProtKB-UniRule"/>
</dbReference>
<dbReference type="NCBIfam" id="TIGR00433">
    <property type="entry name" value="bioB"/>
    <property type="match status" value="1"/>
</dbReference>
<keyword evidence="7 16" id="KW-0949">S-adenosyl-L-methionine</keyword>
<evidence type="ECO:0000256" key="5">
    <source>
        <dbReference type="ARBA" id="ARBA00022485"/>
    </source>
</evidence>
<evidence type="ECO:0000256" key="11">
    <source>
        <dbReference type="ARBA" id="ARBA00023004"/>
    </source>
</evidence>
<dbReference type="UniPathway" id="UPA00078">
    <property type="reaction ID" value="UER00162"/>
</dbReference>
<evidence type="ECO:0000256" key="7">
    <source>
        <dbReference type="ARBA" id="ARBA00022691"/>
    </source>
</evidence>
<dbReference type="HAMAP" id="MF_01694">
    <property type="entry name" value="BioB"/>
    <property type="match status" value="1"/>
</dbReference>
<protein>
    <recommendedName>
        <fullName evidence="15 16">Biotin synthase</fullName>
        <ecNumber evidence="4 16">2.8.1.6</ecNumber>
    </recommendedName>
</protein>
<keyword evidence="5 16" id="KW-0004">4Fe-4S</keyword>
<feature type="binding site" evidence="16 17">
    <location>
        <position position="138"/>
    </location>
    <ligand>
        <name>[2Fe-2S] cluster</name>
        <dbReference type="ChEBI" id="CHEBI:190135"/>
    </ligand>
</feature>
<sequence length="318" mass="35523">MSNIIKYKEKILNGDLLIKEEVEELLEEDTTDLAVTANEIRKFLYGNKFDLCTIINGKSGRCQENCKYCAQSVHFNTDIIEYNILHSNKIINSAISNYNKGVHRFSVVTSGRTLNNNEVDTLCKTYSKLKETCSIGLCASHGLLKYEDLKWLKDSGVMRYHNNLETSRKFFAKICSTHTYDDKIETIKNAKKAGLEICSGGIIGLGETMEDRIDMAFTLRELSVDSVPVNVLNPIKGTPLENQEILSYEEVIKTLAIFRFILPTVQIRLAGGRALLGDKGKKALMSGVNGVISGDMLTTLGIETSEDIKMIKNLGFEV</sequence>
<comment type="pathway">
    <text evidence="1 16">Cofactor biosynthesis; biotin biosynthesis; biotin from 7,8-diaminononanoate: step 2/2.</text>
</comment>
<dbReference type="Proteomes" id="UP000032250">
    <property type="component" value="Unassembled WGS sequence"/>
</dbReference>
<feature type="binding site" evidence="16 17">
    <location>
        <position position="268"/>
    </location>
    <ligand>
        <name>[2Fe-2S] cluster</name>
        <dbReference type="ChEBI" id="CHEBI:190135"/>
    </ligand>
</feature>
<dbReference type="AlphaFoldDB" id="A0A0D1AM27"/>
<dbReference type="CDD" id="cd01335">
    <property type="entry name" value="Radical_SAM"/>
    <property type="match status" value="1"/>
</dbReference>
<comment type="cofactor">
    <cofactor evidence="17">
        <name>[2Fe-2S] cluster</name>
        <dbReference type="ChEBI" id="CHEBI:190135"/>
    </cofactor>
    <text evidence="17">Binds 1 [2Fe-2S] cluster. The cluster is coordinated with 3 cysteines and 1 arginine.</text>
</comment>
<keyword evidence="12 16" id="KW-0411">Iron-sulfur</keyword>
<dbReference type="PIRSF" id="PIRSF001619">
    <property type="entry name" value="Biotin_synth"/>
    <property type="match status" value="1"/>
</dbReference>
<evidence type="ECO:0000313" key="19">
    <source>
        <dbReference type="EMBL" id="KIS24174.1"/>
    </source>
</evidence>
<evidence type="ECO:0000256" key="12">
    <source>
        <dbReference type="ARBA" id="ARBA00023014"/>
    </source>
</evidence>
<dbReference type="GO" id="GO:0009102">
    <property type="term" value="P:biotin biosynthetic process"/>
    <property type="evidence" value="ECO:0007669"/>
    <property type="project" value="UniProtKB-UniRule"/>
</dbReference>
<name>A0A0D1AM27_CLOBO</name>
<dbReference type="SFLD" id="SFLDS00029">
    <property type="entry name" value="Radical_SAM"/>
    <property type="match status" value="1"/>
</dbReference>